<protein>
    <submittedName>
        <fullName evidence="2">Excisionase family DNA binding protein</fullName>
    </submittedName>
</protein>
<feature type="domain" description="Helix-turn-helix" evidence="1">
    <location>
        <begin position="32"/>
        <end position="78"/>
    </location>
</feature>
<evidence type="ECO:0000313" key="3">
    <source>
        <dbReference type="Proteomes" id="UP000252254"/>
    </source>
</evidence>
<dbReference type="Pfam" id="PF12728">
    <property type="entry name" value="HTH_17"/>
    <property type="match status" value="1"/>
</dbReference>
<gene>
    <name evidence="2" type="ORF">DES48_11191</name>
</gene>
<dbReference type="AlphaFoldDB" id="A0A366DU12"/>
<dbReference type="RefSeq" id="WP_113869931.1">
    <property type="nucleotide sequence ID" value="NZ_BAABQN010000010.1"/>
</dbReference>
<dbReference type="OrthoDB" id="2875226at2"/>
<proteinExistence type="predicted"/>
<dbReference type="InterPro" id="IPR041657">
    <property type="entry name" value="HTH_17"/>
</dbReference>
<accession>A0A366DU12</accession>
<dbReference type="InterPro" id="IPR010093">
    <property type="entry name" value="SinI_DNA-bd"/>
</dbReference>
<comment type="caution">
    <text evidence="2">The sequence shown here is derived from an EMBL/GenBank/DDBJ whole genome shotgun (WGS) entry which is preliminary data.</text>
</comment>
<name>A0A366DU12_9BACI</name>
<dbReference type="Proteomes" id="UP000252254">
    <property type="component" value="Unassembled WGS sequence"/>
</dbReference>
<keyword evidence="3" id="KW-1185">Reference proteome</keyword>
<dbReference type="GO" id="GO:0003677">
    <property type="term" value="F:DNA binding"/>
    <property type="evidence" value="ECO:0007669"/>
    <property type="project" value="InterPro"/>
</dbReference>
<dbReference type="EMBL" id="QNRI01000011">
    <property type="protein sequence ID" value="RBO93580.1"/>
    <property type="molecule type" value="Genomic_DNA"/>
</dbReference>
<dbReference type="NCBIfam" id="TIGR01764">
    <property type="entry name" value="excise"/>
    <property type="match status" value="1"/>
</dbReference>
<reference evidence="2 3" key="1">
    <citation type="submission" date="2018-06" db="EMBL/GenBank/DDBJ databases">
        <title>Genomic Encyclopedia of Type Strains, Phase IV (KMG-IV): sequencing the most valuable type-strain genomes for metagenomic binning, comparative biology and taxonomic classification.</title>
        <authorList>
            <person name="Goeker M."/>
        </authorList>
    </citation>
    <scope>NUCLEOTIDE SEQUENCE [LARGE SCALE GENOMIC DNA]</scope>
    <source>
        <strain evidence="2 3">DSM 15140</strain>
    </source>
</reference>
<evidence type="ECO:0000259" key="1">
    <source>
        <dbReference type="Pfam" id="PF12728"/>
    </source>
</evidence>
<organism evidence="2 3">
    <name type="scientific">Paraliobacillus ryukyuensis</name>
    <dbReference type="NCBI Taxonomy" id="200904"/>
    <lineage>
        <taxon>Bacteria</taxon>
        <taxon>Bacillati</taxon>
        <taxon>Bacillota</taxon>
        <taxon>Bacilli</taxon>
        <taxon>Bacillales</taxon>
        <taxon>Bacillaceae</taxon>
        <taxon>Paraliobacillus</taxon>
    </lineage>
</organism>
<sequence>MLNVQIDEKTVNKMLENAINERVEEIAKQKYFLTFSELSKYLNISRPLIEDRLIKNGLNFYRIGSKYLFKREEVDEFLDYMTANMNIYNNDIKLFGRLESISEDK</sequence>
<evidence type="ECO:0000313" key="2">
    <source>
        <dbReference type="EMBL" id="RBO93580.1"/>
    </source>
</evidence>